<evidence type="ECO:0000313" key="2">
    <source>
        <dbReference type="EMBL" id="MDQ0341205.1"/>
    </source>
</evidence>
<comment type="caution">
    <text evidence="2">The sequence shown here is derived from an EMBL/GenBank/DDBJ whole genome shotgun (WGS) entry which is preliminary data.</text>
</comment>
<sequence>MEYNQNHVLVAGFAQFPKGTPIFELYKVLGCILIIDKENDVIEDATFTFLADTTRNFISSIVKGKCIKNGIDDVIKEVEIRFIVPGQRAVVQSIIAAYERYCDYKSRHFLREGKTDIS</sequence>
<dbReference type="RefSeq" id="WP_307344035.1">
    <property type="nucleotide sequence ID" value="NZ_JAUSUQ010000051.1"/>
</dbReference>
<protein>
    <submittedName>
        <fullName evidence="2">Flavorubredoxin</fullName>
    </submittedName>
</protein>
<organism evidence="2 3">
    <name type="scientific">Caldalkalibacillus uzonensis</name>
    <dbReference type="NCBI Taxonomy" id="353224"/>
    <lineage>
        <taxon>Bacteria</taxon>
        <taxon>Bacillati</taxon>
        <taxon>Bacillota</taxon>
        <taxon>Bacilli</taxon>
        <taxon>Bacillales</taxon>
        <taxon>Bacillaceae</taxon>
        <taxon>Caldalkalibacillus</taxon>
    </lineage>
</organism>
<keyword evidence="3" id="KW-1185">Reference proteome</keyword>
<dbReference type="Proteomes" id="UP001232445">
    <property type="component" value="Unassembled WGS sequence"/>
</dbReference>
<dbReference type="Pfam" id="PF12986">
    <property type="entry name" value="DUF3870"/>
    <property type="match status" value="1"/>
</dbReference>
<reference evidence="2 3" key="1">
    <citation type="submission" date="2023-07" db="EMBL/GenBank/DDBJ databases">
        <title>Genomic Encyclopedia of Type Strains, Phase IV (KMG-IV): sequencing the most valuable type-strain genomes for metagenomic binning, comparative biology and taxonomic classification.</title>
        <authorList>
            <person name="Goeker M."/>
        </authorList>
    </citation>
    <scope>NUCLEOTIDE SEQUENCE [LARGE SCALE GENOMIC DNA]</scope>
    <source>
        <strain evidence="2 3">DSM 17740</strain>
    </source>
</reference>
<evidence type="ECO:0000259" key="1">
    <source>
        <dbReference type="Pfam" id="PF12986"/>
    </source>
</evidence>
<accession>A0ABU0CYI3</accession>
<evidence type="ECO:0000313" key="3">
    <source>
        <dbReference type="Proteomes" id="UP001232445"/>
    </source>
</evidence>
<dbReference type="EMBL" id="JAUSUQ010000051">
    <property type="protein sequence ID" value="MDQ0341205.1"/>
    <property type="molecule type" value="Genomic_DNA"/>
</dbReference>
<dbReference type="InterPro" id="IPR024617">
    <property type="entry name" value="DUF3870"/>
</dbReference>
<name>A0ABU0CYI3_9BACI</name>
<feature type="domain" description="DUF3870" evidence="1">
    <location>
        <begin position="10"/>
        <end position="101"/>
    </location>
</feature>
<proteinExistence type="predicted"/>
<gene>
    <name evidence="2" type="ORF">J2S00_004064</name>
</gene>